<name>A0A6A5S655_9PLEO</name>
<proteinExistence type="predicted"/>
<organism evidence="1 2">
    <name type="scientific">Clathrospora elynae</name>
    <dbReference type="NCBI Taxonomy" id="706981"/>
    <lineage>
        <taxon>Eukaryota</taxon>
        <taxon>Fungi</taxon>
        <taxon>Dikarya</taxon>
        <taxon>Ascomycota</taxon>
        <taxon>Pezizomycotina</taxon>
        <taxon>Dothideomycetes</taxon>
        <taxon>Pleosporomycetidae</taxon>
        <taxon>Pleosporales</taxon>
        <taxon>Diademaceae</taxon>
        <taxon>Clathrospora</taxon>
    </lineage>
</organism>
<dbReference type="Proteomes" id="UP000800038">
    <property type="component" value="Unassembled WGS sequence"/>
</dbReference>
<evidence type="ECO:0000313" key="1">
    <source>
        <dbReference type="EMBL" id="KAF1936075.1"/>
    </source>
</evidence>
<keyword evidence="2" id="KW-1185">Reference proteome</keyword>
<dbReference type="EMBL" id="ML976213">
    <property type="protein sequence ID" value="KAF1936075.1"/>
    <property type="molecule type" value="Genomic_DNA"/>
</dbReference>
<sequence length="164" mass="17946">MKFPALSSQLPAPGSQIPAPGSFAPSFLAPISSASSSSTPGSSAPISAPISAPSLVLSYLLAVQFIIHAVFPYKSFLYKEVAIYAHFDRSYSYKSNNKVSDYPVPVFMLHRPFPSNQRAQSTLLGQIITYCAVAQSVRKDVARKTVCVSQHRSPSLFSEYLRRR</sequence>
<evidence type="ECO:0000313" key="2">
    <source>
        <dbReference type="Proteomes" id="UP000800038"/>
    </source>
</evidence>
<gene>
    <name evidence="1" type="ORF">EJ02DRAFT_470723</name>
</gene>
<protein>
    <submittedName>
        <fullName evidence="1">Uncharacterized protein</fullName>
    </submittedName>
</protein>
<accession>A0A6A5S655</accession>
<reference evidence="1" key="1">
    <citation type="journal article" date="2020" name="Stud. Mycol.">
        <title>101 Dothideomycetes genomes: a test case for predicting lifestyles and emergence of pathogens.</title>
        <authorList>
            <person name="Haridas S."/>
            <person name="Albert R."/>
            <person name="Binder M."/>
            <person name="Bloem J."/>
            <person name="Labutti K."/>
            <person name="Salamov A."/>
            <person name="Andreopoulos B."/>
            <person name="Baker S."/>
            <person name="Barry K."/>
            <person name="Bills G."/>
            <person name="Bluhm B."/>
            <person name="Cannon C."/>
            <person name="Castanera R."/>
            <person name="Culley D."/>
            <person name="Daum C."/>
            <person name="Ezra D."/>
            <person name="Gonzalez J."/>
            <person name="Henrissat B."/>
            <person name="Kuo A."/>
            <person name="Liang C."/>
            <person name="Lipzen A."/>
            <person name="Lutzoni F."/>
            <person name="Magnuson J."/>
            <person name="Mondo S."/>
            <person name="Nolan M."/>
            <person name="Ohm R."/>
            <person name="Pangilinan J."/>
            <person name="Park H.-J."/>
            <person name="Ramirez L."/>
            <person name="Alfaro M."/>
            <person name="Sun H."/>
            <person name="Tritt A."/>
            <person name="Yoshinaga Y."/>
            <person name="Zwiers L.-H."/>
            <person name="Turgeon B."/>
            <person name="Goodwin S."/>
            <person name="Spatafora J."/>
            <person name="Crous P."/>
            <person name="Grigoriev I."/>
        </authorList>
    </citation>
    <scope>NUCLEOTIDE SEQUENCE</scope>
    <source>
        <strain evidence="1">CBS 161.51</strain>
    </source>
</reference>
<dbReference type="AlphaFoldDB" id="A0A6A5S655"/>